<protein>
    <submittedName>
        <fullName evidence="2">Uncharacterized protein</fullName>
    </submittedName>
</protein>
<reference evidence="3" key="1">
    <citation type="submission" date="2015-07" db="EMBL/GenBank/DDBJ databases">
        <title>Nocardia seriolae U-1 whole genome shotgun sequence.</title>
        <authorList>
            <person name="Imajoh M."/>
            <person name="Fukumoto Y."/>
            <person name="Sukeda M."/>
            <person name="Yamane J."/>
            <person name="Yamasaki K."/>
            <person name="Shimizu M."/>
            <person name="Ohnishi K."/>
            <person name="Oshima S."/>
        </authorList>
    </citation>
    <scope>NUCLEOTIDE SEQUENCE [LARGE SCALE GENOMIC DNA]</scope>
    <source>
        <strain evidence="3">U-1</strain>
    </source>
</reference>
<accession>A0ABC9YM74</accession>
<name>A0ABC9YM74_9NOCA</name>
<dbReference type="Proteomes" id="UP000037179">
    <property type="component" value="Unassembled WGS sequence"/>
</dbReference>
<dbReference type="RefSeq" id="WP_036546492.1">
    <property type="nucleotide sequence ID" value="NZ_AP028459.1"/>
</dbReference>
<organism evidence="2 3">
    <name type="scientific">Nocardia seriolae</name>
    <dbReference type="NCBI Taxonomy" id="37332"/>
    <lineage>
        <taxon>Bacteria</taxon>
        <taxon>Bacillati</taxon>
        <taxon>Actinomycetota</taxon>
        <taxon>Actinomycetes</taxon>
        <taxon>Mycobacteriales</taxon>
        <taxon>Nocardiaceae</taxon>
        <taxon>Nocardia</taxon>
    </lineage>
</organism>
<dbReference type="AlphaFoldDB" id="A0ABC9YM74"/>
<evidence type="ECO:0000313" key="3">
    <source>
        <dbReference type="Proteomes" id="UP000037179"/>
    </source>
</evidence>
<dbReference type="KEGG" id="nsr:NS506_05317"/>
<evidence type="ECO:0000313" key="1">
    <source>
        <dbReference type="EMBL" id="APA99363.1"/>
    </source>
</evidence>
<dbReference type="InterPro" id="IPR049457">
    <property type="entry name" value="Emfourin"/>
</dbReference>
<dbReference type="EMBL" id="CP017839">
    <property type="protein sequence ID" value="APA99363.1"/>
    <property type="molecule type" value="Genomic_DNA"/>
</dbReference>
<reference evidence="2 3" key="2">
    <citation type="journal article" date="2016" name="Genome Announc.">
        <title>Draft Genome Sequence of Erythromycin- and Oxytetracycline-Sensitive Nocardia seriolae Strain U-1 (NBRC 110359).</title>
        <authorList>
            <person name="Imajoh M."/>
            <person name="Sukeda M."/>
            <person name="Shimizu M."/>
            <person name="Yamane J."/>
            <person name="Ohnishi K."/>
            <person name="Oshima S."/>
        </authorList>
    </citation>
    <scope>NUCLEOTIDE SEQUENCE [LARGE SCALE GENOMIC DNA]</scope>
    <source>
        <strain evidence="2 3">U-1</strain>
    </source>
</reference>
<dbReference type="GeneID" id="93374317"/>
<evidence type="ECO:0000313" key="4">
    <source>
        <dbReference type="Proteomes" id="UP000180166"/>
    </source>
</evidence>
<reference evidence="1 4" key="3">
    <citation type="submission" date="2016-10" db="EMBL/GenBank/DDBJ databases">
        <title>Genome sequence of Nocardia seriolae strain EM150506, isolated from Anguila japonica.</title>
        <authorList>
            <person name="Han H.-J."/>
        </authorList>
    </citation>
    <scope>NUCLEOTIDE SEQUENCE [LARGE SCALE GENOMIC DNA]</scope>
    <source>
        <strain evidence="1 4">EM150506</strain>
    </source>
</reference>
<dbReference type="Proteomes" id="UP000180166">
    <property type="component" value="Chromosome"/>
</dbReference>
<evidence type="ECO:0000313" key="2">
    <source>
        <dbReference type="EMBL" id="GAP26571.1"/>
    </source>
</evidence>
<dbReference type="Pfam" id="PF20242">
    <property type="entry name" value="Emfourin"/>
    <property type="match status" value="1"/>
</dbReference>
<dbReference type="EMBL" id="BBYQ01000007">
    <property type="protein sequence ID" value="GAP26571.1"/>
    <property type="molecule type" value="Genomic_DNA"/>
</dbReference>
<sequence>MSTNRIHVEYRRSGGLAGLDMTADVDVEDLPADQRRCVEALMTDARPASSGADGSADRFTYKIVISDGDRTWTHSWGETQVPEAVEPLLATLAERAHPAPSR</sequence>
<keyword evidence="3" id="KW-1185">Reference proteome</keyword>
<proteinExistence type="predicted"/>
<gene>
    <name evidence="1" type="ORF">NS506_05317</name>
    <name evidence="2" type="ORF">NSK11_contig00007-0055</name>
</gene>